<dbReference type="AlphaFoldDB" id="A0AAW9CQ49"/>
<proteinExistence type="predicted"/>
<name>A0AAW9CQ49_BURTH</name>
<reference evidence="1" key="1">
    <citation type="submission" date="2018-08" db="EMBL/GenBank/DDBJ databases">
        <title>Identification of Burkholderia cepacia strains that express a Burkholderia pseudomallei-like capsular polysaccharide.</title>
        <authorList>
            <person name="Burtnick M.N."/>
            <person name="Vongsouvath M."/>
            <person name="Newton P."/>
            <person name="Wuthiekanun V."/>
            <person name="Limmathurotsakul D."/>
            <person name="Brett P.J."/>
            <person name="Chantratita N."/>
            <person name="Dance D.A."/>
        </authorList>
    </citation>
    <scope>NUCLEOTIDE SEQUENCE</scope>
    <source>
        <strain evidence="1">SBXCC001</strain>
    </source>
</reference>
<protein>
    <submittedName>
        <fullName evidence="1">Uncharacterized protein</fullName>
    </submittedName>
</protein>
<sequence>MRRAAQHSRVQRLMADGSTRLFTRMISHRLQIRFNDVPIFDAFVITKSQFGQGV</sequence>
<accession>A0AAW9CQ49</accession>
<dbReference type="EMBL" id="QXCT01000001">
    <property type="protein sequence ID" value="MDW9251208.1"/>
    <property type="molecule type" value="Genomic_DNA"/>
</dbReference>
<comment type="caution">
    <text evidence="1">The sequence shown here is derived from an EMBL/GenBank/DDBJ whole genome shotgun (WGS) entry which is preliminary data.</text>
</comment>
<dbReference type="Proteomes" id="UP001272137">
    <property type="component" value="Unassembled WGS sequence"/>
</dbReference>
<organism evidence="1 2">
    <name type="scientific">Burkholderia thailandensis</name>
    <dbReference type="NCBI Taxonomy" id="57975"/>
    <lineage>
        <taxon>Bacteria</taxon>
        <taxon>Pseudomonadati</taxon>
        <taxon>Pseudomonadota</taxon>
        <taxon>Betaproteobacteria</taxon>
        <taxon>Burkholderiales</taxon>
        <taxon>Burkholderiaceae</taxon>
        <taxon>Burkholderia</taxon>
        <taxon>pseudomallei group</taxon>
    </lineage>
</organism>
<evidence type="ECO:0000313" key="1">
    <source>
        <dbReference type="EMBL" id="MDW9251208.1"/>
    </source>
</evidence>
<evidence type="ECO:0000313" key="2">
    <source>
        <dbReference type="Proteomes" id="UP001272137"/>
    </source>
</evidence>
<gene>
    <name evidence="1" type="ORF">C7S16_5843</name>
</gene>